<keyword evidence="1" id="KW-0812">Transmembrane</keyword>
<feature type="transmembrane region" description="Helical" evidence="1">
    <location>
        <begin position="42"/>
        <end position="63"/>
    </location>
</feature>
<dbReference type="InterPro" id="IPR008509">
    <property type="entry name" value="MOT2/MFSD5"/>
</dbReference>
<dbReference type="GO" id="GO:0015098">
    <property type="term" value="F:molybdate ion transmembrane transporter activity"/>
    <property type="evidence" value="ECO:0007669"/>
    <property type="project" value="InterPro"/>
</dbReference>
<feature type="transmembrane region" description="Helical" evidence="1">
    <location>
        <begin position="340"/>
        <end position="362"/>
    </location>
</feature>
<dbReference type="PANTHER" id="PTHR23516:SF23">
    <property type="entry name" value="MOLYBDATE-ANION TRANSPORTER"/>
    <property type="match status" value="1"/>
</dbReference>
<evidence type="ECO:0000256" key="1">
    <source>
        <dbReference type="SAM" id="Phobius"/>
    </source>
</evidence>
<dbReference type="OrthoDB" id="263957at2759"/>
<comment type="caution">
    <text evidence="2">The sequence shown here is derived from an EMBL/GenBank/DDBJ whole genome shotgun (WGS) entry which is preliminary data.</text>
</comment>
<reference evidence="2" key="1">
    <citation type="submission" date="2021-02" db="EMBL/GenBank/DDBJ databases">
        <authorList>
            <person name="Nowell W R."/>
        </authorList>
    </citation>
    <scope>NUCLEOTIDE SEQUENCE</scope>
    <source>
        <strain evidence="2">Ploen Becks lab</strain>
    </source>
</reference>
<dbReference type="CDD" id="cd17487">
    <property type="entry name" value="MFS_MFSD5_like"/>
    <property type="match status" value="1"/>
</dbReference>
<feature type="transmembrane region" description="Helical" evidence="1">
    <location>
        <begin position="316"/>
        <end position="334"/>
    </location>
</feature>
<dbReference type="PANTHER" id="PTHR23516">
    <property type="entry name" value="SAM (S-ADENOSYL METHIONINE) TRANSPORTER"/>
    <property type="match status" value="1"/>
</dbReference>
<keyword evidence="1" id="KW-0472">Membrane</keyword>
<feature type="transmembrane region" description="Helical" evidence="1">
    <location>
        <begin position="162"/>
        <end position="187"/>
    </location>
</feature>
<protein>
    <recommendedName>
        <fullName evidence="4">Major facilitator superfamily domain-containing protein 5</fullName>
    </recommendedName>
</protein>
<feature type="transmembrane region" description="Helical" evidence="1">
    <location>
        <begin position="102"/>
        <end position="121"/>
    </location>
</feature>
<dbReference type="SUPFAM" id="SSF103473">
    <property type="entry name" value="MFS general substrate transporter"/>
    <property type="match status" value="1"/>
</dbReference>
<feature type="transmembrane region" description="Helical" evidence="1">
    <location>
        <begin position="6"/>
        <end position="22"/>
    </location>
</feature>
<name>A0A814C3D4_9BILA</name>
<dbReference type="Proteomes" id="UP000663879">
    <property type="component" value="Unassembled WGS sequence"/>
</dbReference>
<dbReference type="EMBL" id="CAJNOC010002517">
    <property type="protein sequence ID" value="CAF0937751.1"/>
    <property type="molecule type" value="Genomic_DNA"/>
</dbReference>
<feature type="transmembrane region" description="Helical" evidence="1">
    <location>
        <begin position="284"/>
        <end position="304"/>
    </location>
</feature>
<evidence type="ECO:0008006" key="4">
    <source>
        <dbReference type="Google" id="ProtNLM"/>
    </source>
</evidence>
<dbReference type="InterPro" id="IPR036259">
    <property type="entry name" value="MFS_trans_sf"/>
</dbReference>
<dbReference type="Gene3D" id="1.20.1250.20">
    <property type="entry name" value="MFS general substrate transporter like domains"/>
    <property type="match status" value="1"/>
</dbReference>
<feature type="transmembrane region" description="Helical" evidence="1">
    <location>
        <begin position="127"/>
        <end position="150"/>
    </location>
</feature>
<feature type="transmembrane region" description="Helical" evidence="1">
    <location>
        <begin position="399"/>
        <end position="418"/>
    </location>
</feature>
<feature type="transmembrane region" description="Helical" evidence="1">
    <location>
        <begin position="193"/>
        <end position="213"/>
    </location>
</feature>
<organism evidence="2 3">
    <name type="scientific">Brachionus calyciflorus</name>
    <dbReference type="NCBI Taxonomy" id="104777"/>
    <lineage>
        <taxon>Eukaryota</taxon>
        <taxon>Metazoa</taxon>
        <taxon>Spiralia</taxon>
        <taxon>Gnathifera</taxon>
        <taxon>Rotifera</taxon>
        <taxon>Eurotatoria</taxon>
        <taxon>Monogononta</taxon>
        <taxon>Pseudotrocha</taxon>
        <taxon>Ploima</taxon>
        <taxon>Brachionidae</taxon>
        <taxon>Brachionus</taxon>
    </lineage>
</organism>
<keyword evidence="3" id="KW-1185">Reference proteome</keyword>
<feature type="transmembrane region" description="Helical" evidence="1">
    <location>
        <begin position="75"/>
        <end position="95"/>
    </location>
</feature>
<dbReference type="AlphaFoldDB" id="A0A814C3D4"/>
<sequence>MDLFTSGLGFLIVICAALYYYTRTVTSKVNDQNFSRFQRVYLIVYLLAMMGDWLQGPHVYALYESYNMDKHQIEILFIAGFGSSLFFGTIVGSFADKYGRRFNCILYGVLYGIGCITKHFNNFHILMFGRLMAGIATSILYSAFESWLIYEHKQRGFEESSLGTIFANAYLGNSVVAIMSGIIAQLVANTFGYVAPFDTSLLVLVCMVALIFANWSENFGDSQAHIKQSFISALHAIKTDKKVLLLGLIQSLFEGSMYVFVLEWTPALTVESNANKQDSSNPPIPHGYIFAAYMVAVMIGSNLFKILSKYQDCEEFMRGVLAASAVSLAVPFLFPGNQFLIFFAFIVFEVCVGIFWPSMGTMRGRYVPETARSTIMNFFRIPLNLLVVVILLNDLSLSLIFKFCVGFLLTACLCQFLLNRLVTAIKNTKPTIDALITQVNDNNL</sequence>
<dbReference type="GO" id="GO:0016020">
    <property type="term" value="C:membrane"/>
    <property type="evidence" value="ECO:0007669"/>
    <property type="project" value="InterPro"/>
</dbReference>
<feature type="transmembrane region" description="Helical" evidence="1">
    <location>
        <begin position="374"/>
        <end position="393"/>
    </location>
</feature>
<gene>
    <name evidence="2" type="ORF">OXX778_LOCUS13258</name>
</gene>
<dbReference type="Pfam" id="PF05631">
    <property type="entry name" value="MFS_5"/>
    <property type="match status" value="1"/>
</dbReference>
<keyword evidence="1" id="KW-1133">Transmembrane helix</keyword>
<evidence type="ECO:0000313" key="2">
    <source>
        <dbReference type="EMBL" id="CAF0937751.1"/>
    </source>
</evidence>
<feature type="transmembrane region" description="Helical" evidence="1">
    <location>
        <begin position="243"/>
        <end position="264"/>
    </location>
</feature>
<proteinExistence type="predicted"/>
<evidence type="ECO:0000313" key="3">
    <source>
        <dbReference type="Proteomes" id="UP000663879"/>
    </source>
</evidence>
<accession>A0A814C3D4</accession>